<comment type="caution">
    <text evidence="7">The sequence shown here is derived from an EMBL/GenBank/DDBJ whole genome shotgun (WGS) entry which is preliminary data.</text>
</comment>
<dbReference type="InterPro" id="IPR011701">
    <property type="entry name" value="MFS"/>
</dbReference>
<accession>A0A232LRH5</accession>
<evidence type="ECO:0000256" key="5">
    <source>
        <dbReference type="SAM" id="Phobius"/>
    </source>
</evidence>
<organism evidence="7 8">
    <name type="scientific">Elaphomyces granulatus</name>
    <dbReference type="NCBI Taxonomy" id="519963"/>
    <lineage>
        <taxon>Eukaryota</taxon>
        <taxon>Fungi</taxon>
        <taxon>Dikarya</taxon>
        <taxon>Ascomycota</taxon>
        <taxon>Pezizomycotina</taxon>
        <taxon>Eurotiomycetes</taxon>
        <taxon>Eurotiomycetidae</taxon>
        <taxon>Eurotiales</taxon>
        <taxon>Elaphomycetaceae</taxon>
        <taxon>Elaphomyces</taxon>
    </lineage>
</organism>
<feature type="transmembrane region" description="Helical" evidence="5">
    <location>
        <begin position="186"/>
        <end position="209"/>
    </location>
</feature>
<dbReference type="Gene3D" id="1.20.1720.10">
    <property type="entry name" value="Multidrug resistance protein D"/>
    <property type="match status" value="1"/>
</dbReference>
<evidence type="ECO:0000313" key="7">
    <source>
        <dbReference type="EMBL" id="OXV06771.1"/>
    </source>
</evidence>
<dbReference type="GO" id="GO:0022857">
    <property type="term" value="F:transmembrane transporter activity"/>
    <property type="evidence" value="ECO:0007669"/>
    <property type="project" value="InterPro"/>
</dbReference>
<dbReference type="Proteomes" id="UP000243515">
    <property type="component" value="Unassembled WGS sequence"/>
</dbReference>
<sequence>MTVFPTNEETPLLEESFQDRQLKVIPRKQLLIIFPALALVQFTSFLDQTAISTTLPAIASALHTGSSIAWVGASFLTTSTSIQLINGRFSDIFGRKACLVTALTIMGLGNLLSGFSQTPIQLYATRAFSGFGAGAINALIQITISDITRLDQRGFYFGMVGIAVALGNGLGPVVGGFLTEKTSWRWAFWFISPLTAVAVVYLMSVLPGTSATDDIAKKLRMVDWLGVSTSMAAIILILIPVSQGGSLLPWTSPIVVGMLVSGALLSAIFVVIEWRLVKLPLLPMHLFRYNRSTNALFALNFVIGWVFWGNLMYIPLYFQNIHSMSPTTAGSLLLPLVIAHGCTSGLSGVVISLSGRYKPVISGGAFLWAIGAIAKTFYDQSTPTWIFLAIGVFEGIGVGCGLQPVLVGLLAGTSDIDRAVVTGLRNFIRDLGGAIGTTVSGAILNNVLQNGLKARFSSKLISQLTSSAFALADMDLSDDDKQLISSVYMRGLHVVFMSYALLISFLFVSTLFLRDYGLGTKQQSNQEWEEEDSAYGQY</sequence>
<feature type="transmembrane region" description="Helical" evidence="5">
    <location>
        <begin position="154"/>
        <end position="174"/>
    </location>
</feature>
<feature type="transmembrane region" description="Helical" evidence="5">
    <location>
        <begin position="330"/>
        <end position="353"/>
    </location>
</feature>
<feature type="transmembrane region" description="Helical" evidence="5">
    <location>
        <begin position="384"/>
        <end position="410"/>
    </location>
</feature>
<dbReference type="PANTHER" id="PTHR23501:SF78">
    <property type="entry name" value="MAJOR FACILITATOR SUPERFAMILY (MFS) PROFILE DOMAIN-CONTAINING PROTEIN-RELATED"/>
    <property type="match status" value="1"/>
</dbReference>
<feature type="transmembrane region" description="Helical" evidence="5">
    <location>
        <begin position="30"/>
        <end position="51"/>
    </location>
</feature>
<evidence type="ECO:0000256" key="3">
    <source>
        <dbReference type="ARBA" id="ARBA00022989"/>
    </source>
</evidence>
<evidence type="ECO:0000259" key="6">
    <source>
        <dbReference type="PROSITE" id="PS50850"/>
    </source>
</evidence>
<feature type="transmembrane region" description="Helical" evidence="5">
    <location>
        <begin position="295"/>
        <end position="318"/>
    </location>
</feature>
<feature type="transmembrane region" description="Helical" evidence="5">
    <location>
        <begin position="491"/>
        <end position="513"/>
    </location>
</feature>
<dbReference type="PRINTS" id="PR01036">
    <property type="entry name" value="TCRTETB"/>
</dbReference>
<dbReference type="Gene3D" id="1.20.1250.20">
    <property type="entry name" value="MFS general substrate transporter like domains"/>
    <property type="match status" value="1"/>
</dbReference>
<name>A0A232LRH5_9EURO</name>
<keyword evidence="4 5" id="KW-0472">Membrane</keyword>
<dbReference type="AlphaFoldDB" id="A0A232LRH5"/>
<dbReference type="PANTHER" id="PTHR23501">
    <property type="entry name" value="MAJOR FACILITATOR SUPERFAMILY"/>
    <property type="match status" value="1"/>
</dbReference>
<dbReference type="Pfam" id="PF07690">
    <property type="entry name" value="MFS_1"/>
    <property type="match status" value="2"/>
</dbReference>
<comment type="subcellular location">
    <subcellularLocation>
        <location evidence="1">Membrane</location>
        <topology evidence="1">Multi-pass membrane protein</topology>
    </subcellularLocation>
</comment>
<reference evidence="7 8" key="1">
    <citation type="journal article" date="2015" name="Environ. Microbiol.">
        <title>Metagenome sequence of Elaphomyces granulatus from sporocarp tissue reveals Ascomycota ectomycorrhizal fingerprints of genome expansion and a Proteobacteria-rich microbiome.</title>
        <authorList>
            <person name="Quandt C.A."/>
            <person name="Kohler A."/>
            <person name="Hesse C.N."/>
            <person name="Sharpton T.J."/>
            <person name="Martin F."/>
            <person name="Spatafora J.W."/>
        </authorList>
    </citation>
    <scope>NUCLEOTIDE SEQUENCE [LARGE SCALE GENOMIC DNA]</scope>
    <source>
        <strain evidence="7 8">OSC145934</strain>
    </source>
</reference>
<feature type="transmembrane region" description="Helical" evidence="5">
    <location>
        <begin position="221"/>
        <end position="242"/>
    </location>
</feature>
<evidence type="ECO:0000313" key="8">
    <source>
        <dbReference type="Proteomes" id="UP000243515"/>
    </source>
</evidence>
<feature type="transmembrane region" description="Helical" evidence="5">
    <location>
        <begin position="122"/>
        <end position="142"/>
    </location>
</feature>
<keyword evidence="2 5" id="KW-0812">Transmembrane</keyword>
<proteinExistence type="predicted"/>
<evidence type="ECO:0000256" key="2">
    <source>
        <dbReference type="ARBA" id="ARBA00022692"/>
    </source>
</evidence>
<dbReference type="EMBL" id="NPHW01005427">
    <property type="protein sequence ID" value="OXV06771.1"/>
    <property type="molecule type" value="Genomic_DNA"/>
</dbReference>
<keyword evidence="8" id="KW-1185">Reference proteome</keyword>
<feature type="transmembrane region" description="Helical" evidence="5">
    <location>
        <begin position="254"/>
        <end position="274"/>
    </location>
</feature>
<dbReference type="GO" id="GO:0005886">
    <property type="term" value="C:plasma membrane"/>
    <property type="evidence" value="ECO:0007669"/>
    <property type="project" value="TreeGrafter"/>
</dbReference>
<dbReference type="OrthoDB" id="6770063at2759"/>
<evidence type="ECO:0000256" key="4">
    <source>
        <dbReference type="ARBA" id="ARBA00023136"/>
    </source>
</evidence>
<dbReference type="SUPFAM" id="SSF103473">
    <property type="entry name" value="MFS general substrate transporter"/>
    <property type="match status" value="1"/>
</dbReference>
<dbReference type="PROSITE" id="PS50850">
    <property type="entry name" value="MFS"/>
    <property type="match status" value="1"/>
</dbReference>
<dbReference type="InterPro" id="IPR020846">
    <property type="entry name" value="MFS_dom"/>
</dbReference>
<dbReference type="InterPro" id="IPR036259">
    <property type="entry name" value="MFS_trans_sf"/>
</dbReference>
<feature type="transmembrane region" description="Helical" evidence="5">
    <location>
        <begin position="431"/>
        <end position="448"/>
    </location>
</feature>
<keyword evidence="3 5" id="KW-1133">Transmembrane helix</keyword>
<feature type="domain" description="Major facilitator superfamily (MFS) profile" evidence="6">
    <location>
        <begin position="33"/>
        <end position="518"/>
    </location>
</feature>
<evidence type="ECO:0000256" key="1">
    <source>
        <dbReference type="ARBA" id="ARBA00004141"/>
    </source>
</evidence>
<protein>
    <recommendedName>
        <fullName evidence="6">Major facilitator superfamily (MFS) profile domain-containing protein</fullName>
    </recommendedName>
</protein>
<feature type="transmembrane region" description="Helical" evidence="5">
    <location>
        <begin position="97"/>
        <end position="116"/>
    </location>
</feature>
<gene>
    <name evidence="7" type="ORF">Egran_05463</name>
</gene>